<gene>
    <name evidence="1" type="ORF">WMQ36_13050</name>
</gene>
<accession>A0ABV1D662</accession>
<comment type="caution">
    <text evidence="1">The sequence shown here is derived from an EMBL/GenBank/DDBJ whole genome shotgun (WGS) entry which is preliminary data.</text>
</comment>
<protein>
    <submittedName>
        <fullName evidence="1">DUF6070 family protein</fullName>
    </submittedName>
</protein>
<dbReference type="EMBL" id="JBBMFM010000045">
    <property type="protein sequence ID" value="MEQ2425902.1"/>
    <property type="molecule type" value="Genomic_DNA"/>
</dbReference>
<keyword evidence="2" id="KW-1185">Reference proteome</keyword>
<reference evidence="1 2" key="1">
    <citation type="submission" date="2024-03" db="EMBL/GenBank/DDBJ databases">
        <title>Human intestinal bacterial collection.</title>
        <authorList>
            <person name="Pauvert C."/>
            <person name="Hitch T.C.A."/>
            <person name="Clavel T."/>
        </authorList>
    </citation>
    <scope>NUCLEOTIDE SEQUENCE [LARGE SCALE GENOMIC DNA]</scope>
    <source>
        <strain evidence="1 2">CLA-SR-H021</strain>
    </source>
</reference>
<organism evidence="1 2">
    <name type="scientific">Enterocloster hominis</name>
    <name type="common">ex Hitch et al. 2024</name>
    <dbReference type="NCBI Taxonomy" id="1917870"/>
    <lineage>
        <taxon>Bacteria</taxon>
        <taxon>Bacillati</taxon>
        <taxon>Bacillota</taxon>
        <taxon>Clostridia</taxon>
        <taxon>Lachnospirales</taxon>
        <taxon>Lachnospiraceae</taxon>
        <taxon>Enterocloster</taxon>
    </lineage>
</organism>
<dbReference type="RefSeq" id="WP_008719543.1">
    <property type="nucleotide sequence ID" value="NZ_JBBMFM010000045.1"/>
</dbReference>
<evidence type="ECO:0000313" key="1">
    <source>
        <dbReference type="EMBL" id="MEQ2425902.1"/>
    </source>
</evidence>
<proteinExistence type="predicted"/>
<evidence type="ECO:0000313" key="2">
    <source>
        <dbReference type="Proteomes" id="UP001454086"/>
    </source>
</evidence>
<sequence length="413" mass="47391">MLWEKTGLFWKNGLITVSVILMSGVWGCSETLPEKPRSVQIENETQDARQDTEADADNMTGIYMELYKEAAGENRAGDLENVRNIVNYFGGNGYVAIDSRNQIDMTAHEQVVRFCEQAESQKDAAVTIIEVSWSGGFTKYDLKAGNGDIEITQTSYQYEGAQLKNMGTESYNVDSWDYTEEGYLMFSGTWLSEVLYAYTVSDAEEYKAFRVQPLDEKYRELNRQYVLPIGYENNNMFIVDWSEDDFGELNFYDMYDILYQKVKTGHVPYAAEENLENNTCYRIPKDGFEGVIMEYFNIDSETLQSKTDYNPEDSVYEYRPRGCYEVEYPEYPYPEVVGFTENSDGTSSLTVNVVFPYGGVSKVYAHELVVRPLEDGGVQYVSNKIISAEDNAEETWHTPRLSMEEWKKMYGDG</sequence>
<name>A0ABV1D662_9FIRM</name>
<dbReference type="InterPro" id="IPR045714">
    <property type="entry name" value="DUF6070"/>
</dbReference>
<dbReference type="Proteomes" id="UP001454086">
    <property type="component" value="Unassembled WGS sequence"/>
</dbReference>
<dbReference type="Pfam" id="PF19546">
    <property type="entry name" value="DUF6070"/>
    <property type="match status" value="1"/>
</dbReference>